<feature type="domain" description="Bacteriophage T5 Orf172 DNA-binding" evidence="1">
    <location>
        <begin position="89"/>
        <end position="157"/>
    </location>
</feature>
<name>A0A4Q2L9S1_9MICO</name>
<organism evidence="2 3">
    <name type="scientific">Agromyces albus</name>
    <dbReference type="NCBI Taxonomy" id="205332"/>
    <lineage>
        <taxon>Bacteria</taxon>
        <taxon>Bacillati</taxon>
        <taxon>Actinomycetota</taxon>
        <taxon>Actinomycetes</taxon>
        <taxon>Micrococcales</taxon>
        <taxon>Microbacteriaceae</taxon>
        <taxon>Agromyces</taxon>
    </lineage>
</organism>
<dbReference type="EMBL" id="SDPN01000001">
    <property type="protein sequence ID" value="RXZ73362.1"/>
    <property type="molecule type" value="Genomic_DNA"/>
</dbReference>
<accession>A0A4Q2L9S1</accession>
<evidence type="ECO:0000313" key="2">
    <source>
        <dbReference type="EMBL" id="RXZ73362.1"/>
    </source>
</evidence>
<keyword evidence="3" id="KW-1185">Reference proteome</keyword>
<reference evidence="2 3" key="1">
    <citation type="submission" date="2019-01" db="EMBL/GenBank/DDBJ databases">
        <title>Agromyces.</title>
        <authorList>
            <person name="Li J."/>
        </authorList>
    </citation>
    <scope>NUCLEOTIDE SEQUENCE [LARGE SCALE GENOMIC DNA]</scope>
    <source>
        <strain evidence="2 3">DSM 15934</strain>
    </source>
</reference>
<dbReference type="InterPro" id="IPR018306">
    <property type="entry name" value="Phage_T5_Orf172_DNA-bd"/>
</dbReference>
<sequence length="180" mass="20356">MLADGHPCLGAVDADAPLNLCNEHLLVAYDWVARDAGVVDLLPSPCLACGSRIGVRYPSGWLCAECEWRVGDIPDDEFERPRVEVVYYIRYRDQIKIGTSANPRLRLAGIPHDVVLAFERGGRALERRRHEQFAAHRYPGTEWFAVHDALLAHLAEVGVGVDDPWLEYERWRLRQSALRG</sequence>
<proteinExistence type="predicted"/>
<gene>
    <name evidence="2" type="ORF">ESP51_01195</name>
</gene>
<protein>
    <submittedName>
        <fullName evidence="2">GIY-YIG nuclease family protein</fullName>
    </submittedName>
</protein>
<dbReference type="SMART" id="SM00974">
    <property type="entry name" value="T5orf172"/>
    <property type="match status" value="1"/>
</dbReference>
<comment type="caution">
    <text evidence="2">The sequence shown here is derived from an EMBL/GenBank/DDBJ whole genome shotgun (WGS) entry which is preliminary data.</text>
</comment>
<dbReference type="Pfam" id="PF13455">
    <property type="entry name" value="MUG113"/>
    <property type="match status" value="1"/>
</dbReference>
<dbReference type="Proteomes" id="UP000293865">
    <property type="component" value="Unassembled WGS sequence"/>
</dbReference>
<evidence type="ECO:0000313" key="3">
    <source>
        <dbReference type="Proteomes" id="UP000293865"/>
    </source>
</evidence>
<evidence type="ECO:0000259" key="1">
    <source>
        <dbReference type="SMART" id="SM00974"/>
    </source>
</evidence>
<dbReference type="OrthoDB" id="5106355at2"/>
<dbReference type="AlphaFoldDB" id="A0A4Q2L9S1"/>